<evidence type="ECO:0000313" key="2">
    <source>
        <dbReference type="EMBL" id="HIS97307.1"/>
    </source>
</evidence>
<keyword evidence="1" id="KW-0472">Membrane</keyword>
<protein>
    <submittedName>
        <fullName evidence="2">Uncharacterized protein</fullName>
    </submittedName>
</protein>
<comment type="caution">
    <text evidence="2">The sequence shown here is derived from an EMBL/GenBank/DDBJ whole genome shotgun (WGS) entry which is preliminary data.</text>
</comment>
<dbReference type="EMBL" id="DVJS01000122">
    <property type="protein sequence ID" value="HIS97307.1"/>
    <property type="molecule type" value="Genomic_DNA"/>
</dbReference>
<evidence type="ECO:0000313" key="3">
    <source>
        <dbReference type="Proteomes" id="UP000886876"/>
    </source>
</evidence>
<evidence type="ECO:0000256" key="1">
    <source>
        <dbReference type="SAM" id="Phobius"/>
    </source>
</evidence>
<proteinExistence type="predicted"/>
<dbReference type="AlphaFoldDB" id="A0A9D1G4D0"/>
<feature type="transmembrane region" description="Helical" evidence="1">
    <location>
        <begin position="28"/>
        <end position="47"/>
    </location>
</feature>
<reference evidence="2" key="2">
    <citation type="journal article" date="2021" name="PeerJ">
        <title>Extensive microbial diversity within the chicken gut microbiome revealed by metagenomics and culture.</title>
        <authorList>
            <person name="Gilroy R."/>
            <person name="Ravi A."/>
            <person name="Getino M."/>
            <person name="Pursley I."/>
            <person name="Horton D.L."/>
            <person name="Alikhan N.F."/>
            <person name="Baker D."/>
            <person name="Gharbi K."/>
            <person name="Hall N."/>
            <person name="Watson M."/>
            <person name="Adriaenssens E.M."/>
            <person name="Foster-Nyarko E."/>
            <person name="Jarju S."/>
            <person name="Secka A."/>
            <person name="Antonio M."/>
            <person name="Oren A."/>
            <person name="Chaudhuri R.R."/>
            <person name="La Ragione R."/>
            <person name="Hildebrand F."/>
            <person name="Pallen M.J."/>
        </authorList>
    </citation>
    <scope>NUCLEOTIDE SEQUENCE</scope>
    <source>
        <strain evidence="2">ChiHecec3B27-6122</strain>
    </source>
</reference>
<name>A0A9D1G4D0_9FIRM</name>
<accession>A0A9D1G4D0</accession>
<gene>
    <name evidence="2" type="ORF">IAD42_04955</name>
</gene>
<feature type="non-terminal residue" evidence="2">
    <location>
        <position position="1"/>
    </location>
</feature>
<sequence>QVALENIQLMTEDAEEREYLKNEIVPKIVLGSVLIVSVTSVILAGIFSTML</sequence>
<keyword evidence="1" id="KW-0812">Transmembrane</keyword>
<reference evidence="2" key="1">
    <citation type="submission" date="2020-10" db="EMBL/GenBank/DDBJ databases">
        <authorList>
            <person name="Gilroy R."/>
        </authorList>
    </citation>
    <scope>NUCLEOTIDE SEQUENCE</scope>
    <source>
        <strain evidence="2">ChiHecec3B27-6122</strain>
    </source>
</reference>
<keyword evidence="1" id="KW-1133">Transmembrane helix</keyword>
<organism evidence="2 3">
    <name type="scientific">Candidatus Scatomorpha pullistercoris</name>
    <dbReference type="NCBI Taxonomy" id="2840929"/>
    <lineage>
        <taxon>Bacteria</taxon>
        <taxon>Bacillati</taxon>
        <taxon>Bacillota</taxon>
        <taxon>Clostridia</taxon>
        <taxon>Eubacteriales</taxon>
        <taxon>Candidatus Scatomorpha</taxon>
    </lineage>
</organism>
<dbReference type="Proteomes" id="UP000886876">
    <property type="component" value="Unassembled WGS sequence"/>
</dbReference>